<dbReference type="EC" id="2.7.7.6" evidence="1"/>
<dbReference type="GO" id="GO:0006351">
    <property type="term" value="P:DNA-templated transcription"/>
    <property type="evidence" value="ECO:0007669"/>
    <property type="project" value="InterPro"/>
</dbReference>
<evidence type="ECO:0000256" key="3">
    <source>
        <dbReference type="ARBA" id="ARBA00022679"/>
    </source>
</evidence>
<evidence type="ECO:0000256" key="2">
    <source>
        <dbReference type="ARBA" id="ARBA00022478"/>
    </source>
</evidence>
<dbReference type="GO" id="GO:0000428">
    <property type="term" value="C:DNA-directed RNA polymerase complex"/>
    <property type="evidence" value="ECO:0007669"/>
    <property type="project" value="UniProtKB-KW"/>
</dbReference>
<dbReference type="AlphaFoldDB" id="A0A1Y1XJA5"/>
<dbReference type="GO" id="GO:0003899">
    <property type="term" value="F:DNA-directed RNA polymerase activity"/>
    <property type="evidence" value="ECO:0007669"/>
    <property type="project" value="UniProtKB-EC"/>
</dbReference>
<protein>
    <recommendedName>
        <fullName evidence="1">DNA-directed RNA polymerase</fullName>
        <ecNumber evidence="1">2.7.7.6</ecNumber>
    </recommendedName>
</protein>
<name>A0A1Y1XJA5_9FUNG</name>
<keyword evidence="5" id="KW-0804">Transcription</keyword>
<keyword evidence="4" id="KW-0548">Nucleotidyltransferase</keyword>
<evidence type="ECO:0000256" key="4">
    <source>
        <dbReference type="ARBA" id="ARBA00022695"/>
    </source>
</evidence>
<proteinExistence type="predicted"/>
<dbReference type="EMBL" id="MCFG01000029">
    <property type="protein sequence ID" value="ORX85828.1"/>
    <property type="molecule type" value="Genomic_DNA"/>
</dbReference>
<comment type="caution">
    <text evidence="6">The sequence shown here is derived from an EMBL/GenBank/DDBJ whole genome shotgun (WGS) entry which is preliminary data.</text>
</comment>
<dbReference type="Gene3D" id="2.40.40.20">
    <property type="match status" value="1"/>
</dbReference>
<evidence type="ECO:0000313" key="6">
    <source>
        <dbReference type="EMBL" id="ORX85828.1"/>
    </source>
</evidence>
<reference evidence="6 7" key="1">
    <citation type="submission" date="2016-08" db="EMBL/GenBank/DDBJ databases">
        <title>A Parts List for Fungal Cellulosomes Revealed by Comparative Genomics.</title>
        <authorList>
            <consortium name="DOE Joint Genome Institute"/>
            <person name="Haitjema C.H."/>
            <person name="Gilmore S.P."/>
            <person name="Henske J.K."/>
            <person name="Solomon K.V."/>
            <person name="De Groot R."/>
            <person name="Kuo A."/>
            <person name="Mondo S.J."/>
            <person name="Salamov A.A."/>
            <person name="Labutti K."/>
            <person name="Zhao Z."/>
            <person name="Chiniquy J."/>
            <person name="Barry K."/>
            <person name="Brewer H.M."/>
            <person name="Purvine S.O."/>
            <person name="Wright A.T."/>
            <person name="Boxma B."/>
            <person name="Van Alen T."/>
            <person name="Hackstein J.H."/>
            <person name="Baker S.E."/>
            <person name="Grigoriev I.V."/>
            <person name="O'Malley M.A."/>
        </authorList>
    </citation>
    <scope>NUCLEOTIDE SEQUENCE [LARGE SCALE GENOMIC DNA]</scope>
    <source>
        <strain evidence="6 7">S4</strain>
    </source>
</reference>
<keyword evidence="2" id="KW-0240">DNA-directed RNA polymerase</keyword>
<dbReference type="InterPro" id="IPR045867">
    <property type="entry name" value="DNA-dir_RpoC_beta_prime"/>
</dbReference>
<dbReference type="SUPFAM" id="SSF64484">
    <property type="entry name" value="beta and beta-prime subunits of DNA dependent RNA-polymerase"/>
    <property type="match status" value="1"/>
</dbReference>
<keyword evidence="7" id="KW-1185">Reference proteome</keyword>
<organism evidence="6 7">
    <name type="scientific">Anaeromyces robustus</name>
    <dbReference type="NCBI Taxonomy" id="1754192"/>
    <lineage>
        <taxon>Eukaryota</taxon>
        <taxon>Fungi</taxon>
        <taxon>Fungi incertae sedis</taxon>
        <taxon>Chytridiomycota</taxon>
        <taxon>Chytridiomycota incertae sedis</taxon>
        <taxon>Neocallimastigomycetes</taxon>
        <taxon>Neocallimastigales</taxon>
        <taxon>Neocallimastigaceae</taxon>
        <taxon>Anaeromyces</taxon>
    </lineage>
</organism>
<gene>
    <name evidence="6" type="ORF">BCR32DRAFT_275907</name>
</gene>
<evidence type="ECO:0000256" key="5">
    <source>
        <dbReference type="ARBA" id="ARBA00023163"/>
    </source>
</evidence>
<accession>A0A1Y1XJA5</accession>
<sequence>MIIFFGTTVYHNCLTYNKDNNCVTLGLSNSNKRYLKQQLSGKNGIFRKYCMVRRKNYCIRSVISPNINIPIDTILLPEKAYSNLHNTGDNIKYKNNDIAFKSLLSSNSLTIQINPVIATNFGVDFDGDEMNNRIESNLSPRRSLRLLIYLFILKEELIVATTTSTATIITNKEICIYKTFN</sequence>
<dbReference type="OrthoDB" id="1862828at2759"/>
<evidence type="ECO:0000256" key="1">
    <source>
        <dbReference type="ARBA" id="ARBA00012418"/>
    </source>
</evidence>
<reference evidence="6 7" key="2">
    <citation type="submission" date="2016-08" db="EMBL/GenBank/DDBJ databases">
        <title>Pervasive Adenine N6-methylation of Active Genes in Fungi.</title>
        <authorList>
            <consortium name="DOE Joint Genome Institute"/>
            <person name="Mondo S.J."/>
            <person name="Dannebaum R.O."/>
            <person name="Kuo R.C."/>
            <person name="Labutti K."/>
            <person name="Haridas S."/>
            <person name="Kuo A."/>
            <person name="Salamov A."/>
            <person name="Ahrendt S.R."/>
            <person name="Lipzen A."/>
            <person name="Sullivan W."/>
            <person name="Andreopoulos W.B."/>
            <person name="Clum A."/>
            <person name="Lindquist E."/>
            <person name="Daum C."/>
            <person name="Ramamoorthy G.K."/>
            <person name="Gryganskyi A."/>
            <person name="Culley D."/>
            <person name="Magnuson J.K."/>
            <person name="James T.Y."/>
            <person name="O'Malley M.A."/>
            <person name="Stajich J.E."/>
            <person name="Spatafora J.W."/>
            <person name="Visel A."/>
            <person name="Grigoriev I.V."/>
        </authorList>
    </citation>
    <scope>NUCLEOTIDE SEQUENCE [LARGE SCALE GENOMIC DNA]</scope>
    <source>
        <strain evidence="6 7">S4</strain>
    </source>
</reference>
<keyword evidence="3" id="KW-0808">Transferase</keyword>
<evidence type="ECO:0000313" key="7">
    <source>
        <dbReference type="Proteomes" id="UP000193944"/>
    </source>
</evidence>
<dbReference type="PANTHER" id="PTHR19376">
    <property type="entry name" value="DNA-DIRECTED RNA POLYMERASE"/>
    <property type="match status" value="1"/>
</dbReference>
<dbReference type="Proteomes" id="UP000193944">
    <property type="component" value="Unassembled WGS sequence"/>
</dbReference>
<dbReference type="STRING" id="1754192.A0A1Y1XJA5"/>